<sequence length="82" mass="9097">MPVFFGLVGAHCRVTRLCLASFASPTPVFVLTVSTTGGWHGLIAHPCYIISFNHSYLVVIRKSTWRAIQSEFRAPGLMLVDF</sequence>
<name>A0A2P5WR92_GOSBA</name>
<proteinExistence type="predicted"/>
<evidence type="ECO:0000313" key="1">
    <source>
        <dbReference type="EMBL" id="PPR93610.1"/>
    </source>
</evidence>
<evidence type="ECO:0000313" key="2">
    <source>
        <dbReference type="Proteomes" id="UP000239757"/>
    </source>
</evidence>
<dbReference type="AlphaFoldDB" id="A0A2P5WR92"/>
<dbReference type="EMBL" id="KZ666761">
    <property type="protein sequence ID" value="PPR93610.1"/>
    <property type="molecule type" value="Genomic_DNA"/>
</dbReference>
<reference evidence="1 2" key="1">
    <citation type="submission" date="2015-01" db="EMBL/GenBank/DDBJ databases">
        <title>Genome of allotetraploid Gossypium barbadense reveals genomic plasticity and fiber elongation in cotton evolution.</title>
        <authorList>
            <person name="Chen X."/>
            <person name="Liu X."/>
            <person name="Zhao B."/>
            <person name="Zheng H."/>
            <person name="Hu Y."/>
            <person name="Lu G."/>
            <person name="Yang C."/>
            <person name="Chen J."/>
            <person name="Shan C."/>
            <person name="Zhang L."/>
            <person name="Zhou Y."/>
            <person name="Wang L."/>
            <person name="Guo W."/>
            <person name="Bai Y."/>
            <person name="Ruan J."/>
            <person name="Shangguan X."/>
            <person name="Mao Y."/>
            <person name="Jiang J."/>
            <person name="Zhu Y."/>
            <person name="Lei J."/>
            <person name="Kang H."/>
            <person name="Chen S."/>
            <person name="He X."/>
            <person name="Wang R."/>
            <person name="Wang Y."/>
            <person name="Chen J."/>
            <person name="Wang L."/>
            <person name="Yu S."/>
            <person name="Wang B."/>
            <person name="Wei J."/>
            <person name="Song S."/>
            <person name="Lu X."/>
            <person name="Gao Z."/>
            <person name="Gu W."/>
            <person name="Deng X."/>
            <person name="Ma D."/>
            <person name="Wang S."/>
            <person name="Liang W."/>
            <person name="Fang L."/>
            <person name="Cai C."/>
            <person name="Zhu X."/>
            <person name="Zhou B."/>
            <person name="Zhang Y."/>
            <person name="Chen Z."/>
            <person name="Xu S."/>
            <person name="Zhu R."/>
            <person name="Wang S."/>
            <person name="Zhang T."/>
            <person name="Zhao G."/>
        </authorList>
    </citation>
    <scope>NUCLEOTIDE SEQUENCE [LARGE SCALE GENOMIC DNA]</scope>
    <source>
        <strain evidence="2">cv. Xinhai21</strain>
        <tissue evidence="1">Leaf</tissue>
    </source>
</reference>
<accession>A0A2P5WR92</accession>
<dbReference type="Proteomes" id="UP000239757">
    <property type="component" value="Unassembled WGS sequence"/>
</dbReference>
<gene>
    <name evidence="1" type="ORF">GOBAR_AA27062</name>
</gene>
<organism evidence="1 2">
    <name type="scientific">Gossypium barbadense</name>
    <name type="common">Sea Island cotton</name>
    <name type="synonym">Hibiscus barbadensis</name>
    <dbReference type="NCBI Taxonomy" id="3634"/>
    <lineage>
        <taxon>Eukaryota</taxon>
        <taxon>Viridiplantae</taxon>
        <taxon>Streptophyta</taxon>
        <taxon>Embryophyta</taxon>
        <taxon>Tracheophyta</taxon>
        <taxon>Spermatophyta</taxon>
        <taxon>Magnoliopsida</taxon>
        <taxon>eudicotyledons</taxon>
        <taxon>Gunneridae</taxon>
        <taxon>Pentapetalae</taxon>
        <taxon>rosids</taxon>
        <taxon>malvids</taxon>
        <taxon>Malvales</taxon>
        <taxon>Malvaceae</taxon>
        <taxon>Malvoideae</taxon>
        <taxon>Gossypium</taxon>
    </lineage>
</organism>
<protein>
    <submittedName>
        <fullName evidence="1">Uncharacterized protein</fullName>
    </submittedName>
</protein>